<feature type="region of interest" description="Disordered" evidence="1">
    <location>
        <begin position="27"/>
        <end position="72"/>
    </location>
</feature>
<comment type="caution">
    <text evidence="2">The sequence shown here is derived from an EMBL/GenBank/DDBJ whole genome shotgun (WGS) entry which is preliminary data.</text>
</comment>
<dbReference type="EMBL" id="WQRF01000015">
    <property type="protein sequence ID" value="MVT01052.1"/>
    <property type="molecule type" value="Genomic_DNA"/>
</dbReference>
<organism evidence="2 3">
    <name type="scientific">Devosia marina</name>
    <dbReference type="NCBI Taxonomy" id="2683198"/>
    <lineage>
        <taxon>Bacteria</taxon>
        <taxon>Pseudomonadati</taxon>
        <taxon>Pseudomonadota</taxon>
        <taxon>Alphaproteobacteria</taxon>
        <taxon>Hyphomicrobiales</taxon>
        <taxon>Devosiaceae</taxon>
        <taxon>Devosia</taxon>
    </lineage>
</organism>
<keyword evidence="3" id="KW-1185">Reference proteome</keyword>
<gene>
    <name evidence="2" type="ORF">GO014_18725</name>
</gene>
<protein>
    <recommendedName>
        <fullName evidence="4">DNA-binding protein</fullName>
    </recommendedName>
</protein>
<evidence type="ECO:0000313" key="3">
    <source>
        <dbReference type="Proteomes" id="UP000438106"/>
    </source>
</evidence>
<proteinExistence type="predicted"/>
<dbReference type="AlphaFoldDB" id="A0A7X3FUL4"/>
<dbReference type="RefSeq" id="WP_157291805.1">
    <property type="nucleotide sequence ID" value="NZ_WQRF01000015.1"/>
</dbReference>
<reference evidence="2 3" key="1">
    <citation type="submission" date="2019-12" db="EMBL/GenBank/DDBJ databases">
        <title>Devosia maris sp. nov., isolated from the deep seawater.</title>
        <authorList>
            <person name="Liu Y."/>
        </authorList>
    </citation>
    <scope>NUCLEOTIDE SEQUENCE [LARGE SCALE GENOMIC DNA]</scope>
    <source>
        <strain evidence="2 3">L53-10-65</strain>
    </source>
</reference>
<name>A0A7X3FUL4_9HYPH</name>
<evidence type="ECO:0008006" key="4">
    <source>
        <dbReference type="Google" id="ProtNLM"/>
    </source>
</evidence>
<accession>A0A7X3FUL4</accession>
<dbReference type="Proteomes" id="UP000438106">
    <property type="component" value="Unassembled WGS sequence"/>
</dbReference>
<sequence length="124" mass="14000">MDTDFEFLLYKDAADRLGISIDSVRRQARRKGWPKKQGNDGKARVGIPVDRLQDSPPDRPEDSPPDSPQDTVPALLARVAELQAELAVAAARDAGQERLILSLQEDRDAWRAQARRPFWRRLVA</sequence>
<evidence type="ECO:0000256" key="1">
    <source>
        <dbReference type="SAM" id="MobiDB-lite"/>
    </source>
</evidence>
<feature type="compositionally biased region" description="Basic and acidic residues" evidence="1">
    <location>
        <begin position="51"/>
        <end position="62"/>
    </location>
</feature>
<evidence type="ECO:0000313" key="2">
    <source>
        <dbReference type="EMBL" id="MVT01052.1"/>
    </source>
</evidence>